<dbReference type="HOGENOM" id="CLU_018448_0_0_1"/>
<evidence type="ECO:0000313" key="3">
    <source>
        <dbReference type="EMBL" id="EYE97246.1"/>
    </source>
</evidence>
<keyword evidence="2" id="KW-0812">Transmembrane</keyword>
<feature type="compositionally biased region" description="Low complexity" evidence="1">
    <location>
        <begin position="192"/>
        <end position="209"/>
    </location>
</feature>
<feature type="compositionally biased region" description="Polar residues" evidence="1">
    <location>
        <begin position="465"/>
        <end position="483"/>
    </location>
</feature>
<name>A0A017SKE7_ASPRC</name>
<accession>A0A017SKE7</accession>
<sequence>MRSNQSNTSPRRALHERSHSHTNSASPPASLHHVRSKSTHNSDEHENDYPFQHDYSSYPNEATIYASSPFPTKPEHVLLPNPGKGQQLFPPQTSTTPSRVSSILSGEPSTGLAESSTLEASGSDSWVDFVHNSQSWLHDPESTHSSYPTPSQGNEDDDDDQTFKLYEDDKKTISSGDDVSLPPARTVKTVASLASSRHPSDSSSPNIVPIGPPSIAPSSPNFVTYTDTSSVNFMRLGTPSNSESVTHRSNSISSSANSLGTVIRHIGATPWIHGSPSEQSSWAARSFHSTPPYQSVHGSAQSQTSSHERDRSRSVRSHSHSQASSSQSGPDSEIQAVVDNGAHVQYPSIRAPSSSSSWVETSHQEPRSTSYDSSTLHEPIPERSESRITSHLSTVPSQWSAECDNSFAGAADEPSSGRSTAEPARPSSAVVHQSKHDTSLRLVSDSDEKVGNFTNLQVRNAGLGHTSTPSADSRRTGSMRSRATTSSFLTNLVPNWAKVYYRNGNAVNSALSLASTGQSSGGHRAHPSNASRPMSRLGIRAIESDPRSASEDPRDPRSHWVAPPPTSRPPTGMFYQLRHSWSPHLYADRQRLETQASNWVAPSLDSRMEPFLGRRNLQVWAFCFGFIFPLAWIVAAFLPLPPKPDIDLEGTPASEVTLYARLYDLERRRHDNARWWRNLNRWMVPVGITIITIIVVLAAIGTTTGF</sequence>
<feature type="compositionally biased region" description="Polar residues" evidence="1">
    <location>
        <begin position="1"/>
        <end position="10"/>
    </location>
</feature>
<feature type="region of interest" description="Disordered" evidence="1">
    <location>
        <begin position="1"/>
        <end position="121"/>
    </location>
</feature>
<feature type="compositionally biased region" description="Polar residues" evidence="1">
    <location>
        <begin position="89"/>
        <end position="121"/>
    </location>
</feature>
<feature type="transmembrane region" description="Helical" evidence="2">
    <location>
        <begin position="617"/>
        <end position="638"/>
    </location>
</feature>
<feature type="compositionally biased region" description="Basic and acidic residues" evidence="1">
    <location>
        <begin position="542"/>
        <end position="558"/>
    </location>
</feature>
<feature type="compositionally biased region" description="Basic and acidic residues" evidence="1">
    <location>
        <begin position="379"/>
        <end position="388"/>
    </location>
</feature>
<reference evidence="4" key="1">
    <citation type="journal article" date="2014" name="Nat. Commun.">
        <title>Genomic adaptations of the halophilic Dead Sea filamentous fungus Eurotium rubrum.</title>
        <authorList>
            <person name="Kis-Papo T."/>
            <person name="Weig A.R."/>
            <person name="Riley R."/>
            <person name="Persoh D."/>
            <person name="Salamov A."/>
            <person name="Sun H."/>
            <person name="Lipzen A."/>
            <person name="Wasser S.P."/>
            <person name="Rambold G."/>
            <person name="Grigoriev I.V."/>
            <person name="Nevo E."/>
        </authorList>
    </citation>
    <scope>NUCLEOTIDE SEQUENCE [LARGE SCALE GENOMIC DNA]</scope>
    <source>
        <strain evidence="4">CBS 135680</strain>
    </source>
</reference>
<dbReference type="EMBL" id="KK088416">
    <property type="protein sequence ID" value="EYE97246.1"/>
    <property type="molecule type" value="Genomic_DNA"/>
</dbReference>
<evidence type="ECO:0000256" key="1">
    <source>
        <dbReference type="SAM" id="MobiDB-lite"/>
    </source>
</evidence>
<keyword evidence="2" id="KW-1133">Transmembrane helix</keyword>
<keyword evidence="2" id="KW-0472">Membrane</keyword>
<feature type="region of interest" description="Disordered" evidence="1">
    <location>
        <begin position="270"/>
        <end position="333"/>
    </location>
</feature>
<evidence type="ECO:0008006" key="5">
    <source>
        <dbReference type="Google" id="ProtNLM"/>
    </source>
</evidence>
<feature type="compositionally biased region" description="Polar residues" evidence="1">
    <location>
        <begin position="143"/>
        <end position="153"/>
    </location>
</feature>
<organism evidence="3 4">
    <name type="scientific">Aspergillus ruber (strain CBS 135680)</name>
    <dbReference type="NCBI Taxonomy" id="1388766"/>
    <lineage>
        <taxon>Eukaryota</taxon>
        <taxon>Fungi</taxon>
        <taxon>Dikarya</taxon>
        <taxon>Ascomycota</taxon>
        <taxon>Pezizomycotina</taxon>
        <taxon>Eurotiomycetes</taxon>
        <taxon>Eurotiomycetidae</taxon>
        <taxon>Eurotiales</taxon>
        <taxon>Aspergillaceae</taxon>
        <taxon>Aspergillus</taxon>
        <taxon>Aspergillus subgen. Aspergillus</taxon>
    </lineage>
</organism>
<feature type="compositionally biased region" description="Polar residues" evidence="1">
    <location>
        <begin position="367"/>
        <end position="376"/>
    </location>
</feature>
<feature type="compositionally biased region" description="Polar residues" evidence="1">
    <location>
        <begin position="389"/>
        <end position="400"/>
    </location>
</feature>
<dbReference type="OrthoDB" id="4153178at2759"/>
<feature type="region of interest" description="Disordered" evidence="1">
    <location>
        <begin position="347"/>
        <end position="438"/>
    </location>
</feature>
<keyword evidence="4" id="KW-1185">Reference proteome</keyword>
<feature type="transmembrane region" description="Helical" evidence="2">
    <location>
        <begin position="682"/>
        <end position="700"/>
    </location>
</feature>
<dbReference type="AlphaFoldDB" id="A0A017SKE7"/>
<dbReference type="Proteomes" id="UP000019804">
    <property type="component" value="Unassembled WGS sequence"/>
</dbReference>
<evidence type="ECO:0000313" key="4">
    <source>
        <dbReference type="Proteomes" id="UP000019804"/>
    </source>
</evidence>
<feature type="compositionally biased region" description="Polar residues" evidence="1">
    <location>
        <begin position="54"/>
        <end position="70"/>
    </location>
</feature>
<feature type="region of interest" description="Disordered" evidence="1">
    <location>
        <begin position="515"/>
        <end position="573"/>
    </location>
</feature>
<gene>
    <name evidence="3" type="ORF">EURHEDRAFT_451325</name>
</gene>
<dbReference type="GeneID" id="63699065"/>
<dbReference type="RefSeq" id="XP_040640934.1">
    <property type="nucleotide sequence ID" value="XM_040783941.1"/>
</dbReference>
<feature type="region of interest" description="Disordered" evidence="1">
    <location>
        <begin position="460"/>
        <end position="483"/>
    </location>
</feature>
<proteinExistence type="predicted"/>
<protein>
    <recommendedName>
        <fullName evidence="5">Serine-rich protein</fullName>
    </recommendedName>
</protein>
<feature type="compositionally biased region" description="Polar residues" evidence="1">
    <location>
        <begin position="276"/>
        <end position="304"/>
    </location>
</feature>
<evidence type="ECO:0000256" key="2">
    <source>
        <dbReference type="SAM" id="Phobius"/>
    </source>
</evidence>
<feature type="region of interest" description="Disordered" evidence="1">
    <location>
        <begin position="137"/>
        <end position="162"/>
    </location>
</feature>
<feature type="region of interest" description="Disordered" evidence="1">
    <location>
        <begin position="191"/>
        <end position="219"/>
    </location>
</feature>